<accession>A0A0A9F9K9</accession>
<dbReference type="AlphaFoldDB" id="A0A0A9F9K9"/>
<reference evidence="1" key="1">
    <citation type="submission" date="2014-09" db="EMBL/GenBank/DDBJ databases">
        <authorList>
            <person name="Magalhaes I.L.F."/>
            <person name="Oliveira U."/>
            <person name="Santos F.R."/>
            <person name="Vidigal T.H.D.A."/>
            <person name="Brescovit A.D."/>
            <person name="Santos A.J."/>
        </authorList>
    </citation>
    <scope>NUCLEOTIDE SEQUENCE</scope>
    <source>
        <tissue evidence="1">Shoot tissue taken approximately 20 cm above the soil surface</tissue>
    </source>
</reference>
<protein>
    <submittedName>
        <fullName evidence="1">Uncharacterized protein</fullName>
    </submittedName>
</protein>
<reference evidence="1" key="2">
    <citation type="journal article" date="2015" name="Data Brief">
        <title>Shoot transcriptome of the giant reed, Arundo donax.</title>
        <authorList>
            <person name="Barrero R.A."/>
            <person name="Guerrero F.D."/>
            <person name="Moolhuijzen P."/>
            <person name="Goolsby J.A."/>
            <person name="Tidwell J."/>
            <person name="Bellgard S.E."/>
            <person name="Bellgard M.I."/>
        </authorList>
    </citation>
    <scope>NUCLEOTIDE SEQUENCE</scope>
    <source>
        <tissue evidence="1">Shoot tissue taken approximately 20 cm above the soil surface</tissue>
    </source>
</reference>
<evidence type="ECO:0000313" key="1">
    <source>
        <dbReference type="EMBL" id="JAE09017.1"/>
    </source>
</evidence>
<organism evidence="1">
    <name type="scientific">Arundo donax</name>
    <name type="common">Giant reed</name>
    <name type="synonym">Donax arundinaceus</name>
    <dbReference type="NCBI Taxonomy" id="35708"/>
    <lineage>
        <taxon>Eukaryota</taxon>
        <taxon>Viridiplantae</taxon>
        <taxon>Streptophyta</taxon>
        <taxon>Embryophyta</taxon>
        <taxon>Tracheophyta</taxon>
        <taxon>Spermatophyta</taxon>
        <taxon>Magnoliopsida</taxon>
        <taxon>Liliopsida</taxon>
        <taxon>Poales</taxon>
        <taxon>Poaceae</taxon>
        <taxon>PACMAD clade</taxon>
        <taxon>Arundinoideae</taxon>
        <taxon>Arundineae</taxon>
        <taxon>Arundo</taxon>
    </lineage>
</organism>
<sequence length="38" mass="4414">MCLSSRPSYAASKSFYLHKLQVTDFKGSEEETFLQRNN</sequence>
<name>A0A0A9F9K9_ARUDO</name>
<dbReference type="EMBL" id="GBRH01188879">
    <property type="protein sequence ID" value="JAE09017.1"/>
    <property type="molecule type" value="Transcribed_RNA"/>
</dbReference>
<proteinExistence type="predicted"/>